<organism evidence="2 3">
    <name type="scientific">Nocardia farcinica</name>
    <dbReference type="NCBI Taxonomy" id="37329"/>
    <lineage>
        <taxon>Bacteria</taxon>
        <taxon>Bacillati</taxon>
        <taxon>Actinomycetota</taxon>
        <taxon>Actinomycetes</taxon>
        <taxon>Mycobacteriales</taxon>
        <taxon>Nocardiaceae</taxon>
        <taxon>Nocardia</taxon>
    </lineage>
</organism>
<dbReference type="KEGG" id="nfr:ERS450000_00998"/>
<sequence>MSVVRSPVSGAARVRGAFVGAAAGAVSIAAHGLGGGALTPGQSALGVLIGVCAGLGVLAGARPGPAGLPELMVLLGAGQAIGHAALSVGPGHHHESTATSGMLVAHLVAIVCGAVLIRAAESALGRAASSVRRTLAALRPAPHRDDDARVGVPAAGPSLPRLPLLASAVGTRGPPARA</sequence>
<evidence type="ECO:0000313" key="2">
    <source>
        <dbReference type="EMBL" id="CRY74837.1"/>
    </source>
</evidence>
<evidence type="ECO:0000256" key="1">
    <source>
        <dbReference type="SAM" id="Phobius"/>
    </source>
</evidence>
<evidence type="ECO:0000313" key="3">
    <source>
        <dbReference type="Proteomes" id="UP000057820"/>
    </source>
</evidence>
<dbReference type="AlphaFoldDB" id="A0A0H5NI44"/>
<protein>
    <submittedName>
        <fullName evidence="2">Uncharacterized protein</fullName>
    </submittedName>
</protein>
<reference evidence="3" key="1">
    <citation type="submission" date="2015-03" db="EMBL/GenBank/DDBJ databases">
        <authorList>
            <consortium name="Pathogen Informatics"/>
        </authorList>
    </citation>
    <scope>NUCLEOTIDE SEQUENCE [LARGE SCALE GENOMIC DNA]</scope>
    <source>
        <strain evidence="3">NCTC11134</strain>
    </source>
</reference>
<keyword evidence="1" id="KW-1133">Transmembrane helix</keyword>
<gene>
    <name evidence="2" type="ORF">ERS450000_00998</name>
</gene>
<dbReference type="Proteomes" id="UP000057820">
    <property type="component" value="Chromosome 1"/>
</dbReference>
<feature type="transmembrane region" description="Helical" evidence="1">
    <location>
        <begin position="98"/>
        <end position="117"/>
    </location>
</feature>
<feature type="transmembrane region" description="Helical" evidence="1">
    <location>
        <begin position="12"/>
        <end position="31"/>
    </location>
</feature>
<keyword evidence="1" id="KW-0812">Transmembrane</keyword>
<accession>A0A0H5NI44</accession>
<dbReference type="OMA" id="HSAERAC"/>
<name>A0A0H5NI44_NOCFR</name>
<dbReference type="EMBL" id="LN868938">
    <property type="protein sequence ID" value="CRY74837.1"/>
    <property type="molecule type" value="Genomic_DNA"/>
</dbReference>
<proteinExistence type="predicted"/>
<feature type="transmembrane region" description="Helical" evidence="1">
    <location>
        <begin position="43"/>
        <end position="61"/>
    </location>
</feature>
<keyword evidence="1" id="KW-0472">Membrane</keyword>